<comment type="caution">
    <text evidence="2">The sequence shown here is derived from an EMBL/GenBank/DDBJ whole genome shotgun (WGS) entry which is preliminary data.</text>
</comment>
<keyword evidence="3" id="KW-1185">Reference proteome</keyword>
<keyword evidence="1" id="KW-0472">Membrane</keyword>
<dbReference type="EMBL" id="JAPRAT010000010">
    <property type="protein sequence ID" value="MCZ0702960.1"/>
    <property type="molecule type" value="Genomic_DNA"/>
</dbReference>
<proteinExistence type="predicted"/>
<evidence type="ECO:0000256" key="1">
    <source>
        <dbReference type="SAM" id="Phobius"/>
    </source>
</evidence>
<evidence type="ECO:0000313" key="3">
    <source>
        <dbReference type="Proteomes" id="UP001084197"/>
    </source>
</evidence>
<evidence type="ECO:0000313" key="2">
    <source>
        <dbReference type="EMBL" id="MCZ0702960.1"/>
    </source>
</evidence>
<keyword evidence="1" id="KW-1133">Transmembrane helix</keyword>
<feature type="transmembrane region" description="Helical" evidence="1">
    <location>
        <begin position="136"/>
        <end position="155"/>
    </location>
</feature>
<feature type="transmembrane region" description="Helical" evidence="1">
    <location>
        <begin position="55"/>
        <end position="76"/>
    </location>
</feature>
<feature type="transmembrane region" description="Helical" evidence="1">
    <location>
        <begin position="104"/>
        <end position="124"/>
    </location>
</feature>
<reference evidence="2" key="1">
    <citation type="submission" date="2022-11" db="EMBL/GenBank/DDBJ databases">
        <title>WGS of Natronobacillus azotifigens 24KS-1, an anaerobic diazotrophic haloalkaliphile from soda-rich habitats.</title>
        <authorList>
            <person name="Sorokin D.Y."/>
            <person name="Merkel A.Y."/>
        </authorList>
    </citation>
    <scope>NUCLEOTIDE SEQUENCE</scope>
    <source>
        <strain evidence="2">24KS-1</strain>
    </source>
</reference>
<dbReference type="Proteomes" id="UP001084197">
    <property type="component" value="Unassembled WGS sequence"/>
</dbReference>
<organism evidence="2 3">
    <name type="scientific">Natronobacillus azotifigens</name>
    <dbReference type="NCBI Taxonomy" id="472978"/>
    <lineage>
        <taxon>Bacteria</taxon>
        <taxon>Bacillati</taxon>
        <taxon>Bacillota</taxon>
        <taxon>Bacilli</taxon>
        <taxon>Bacillales</taxon>
        <taxon>Bacillaceae</taxon>
        <taxon>Natronobacillus</taxon>
    </lineage>
</organism>
<dbReference type="InterPro" id="IPR021697">
    <property type="entry name" value="DUF3278"/>
</dbReference>
<dbReference type="Pfam" id="PF11683">
    <property type="entry name" value="DUF3278"/>
    <property type="match status" value="1"/>
</dbReference>
<protein>
    <submittedName>
        <fullName evidence="2">DUF3278 domain-containing protein</fullName>
    </submittedName>
</protein>
<keyword evidence="1" id="KW-0812">Transmembrane</keyword>
<name>A0A9J6RBA1_9BACI</name>
<sequence length="164" mass="19410">MKNKILNRFIGVFDDRDEYQRNQIYEELAFSGILLWFLTTLLMVISFVMDVFQNSLSFATIALIIINMVYAIIITIRLRKKRLDETDCASLEEYEEKKRHLKKASFFAGGLYAFFMLVFMEYALPYLSDRQIGDRLGILTWLFTGLIFGMTMYFTKKSKLQKHF</sequence>
<gene>
    <name evidence="2" type="ORF">OWO01_07020</name>
</gene>
<feature type="transmembrane region" description="Helical" evidence="1">
    <location>
        <begin position="28"/>
        <end position="49"/>
    </location>
</feature>
<dbReference type="AlphaFoldDB" id="A0A9J6RBA1"/>
<accession>A0A9J6RBA1</accession>
<dbReference type="RefSeq" id="WP_268779728.1">
    <property type="nucleotide sequence ID" value="NZ_JAPRAT010000010.1"/>
</dbReference>